<name>A0AA86S0M0_9FABA</name>
<dbReference type="InterPro" id="IPR058922">
    <property type="entry name" value="WHD_DRP"/>
</dbReference>
<dbReference type="Gramene" id="rna-AYBTSS11_LOCUS1090">
    <property type="protein sequence ID" value="CAJ1818767.1"/>
    <property type="gene ID" value="gene-AYBTSS11_LOCUS1090"/>
</dbReference>
<evidence type="ECO:0000256" key="1">
    <source>
        <dbReference type="ARBA" id="ARBA00022737"/>
    </source>
</evidence>
<dbReference type="Pfam" id="PF23598">
    <property type="entry name" value="LRR_14"/>
    <property type="match status" value="1"/>
</dbReference>
<dbReference type="Gene3D" id="3.80.10.10">
    <property type="entry name" value="Ribonuclease Inhibitor"/>
    <property type="match status" value="1"/>
</dbReference>
<dbReference type="PANTHER" id="PTHR47186:SF45">
    <property type="entry name" value="DISEASE RESISTANCE RPP13-LIKE PROTEIN 1"/>
    <property type="match status" value="1"/>
</dbReference>
<feature type="compositionally biased region" description="Basic and acidic residues" evidence="2">
    <location>
        <begin position="104"/>
        <end position="124"/>
    </location>
</feature>
<evidence type="ECO:0000313" key="6">
    <source>
        <dbReference type="Proteomes" id="UP001189624"/>
    </source>
</evidence>
<sequence>MKAVPVLLKHLMKARSKFHERGRDESFDGKLEKLRLELSQIKKVFVRVKKNEEELLDRLAEVDGHLRKLDRKSLYQDTDAICERISDCVHKLLPKDDVDDSSEEEGHKRSEIQRSSRPSSEKHKNQLLLPKQLHTDLHILEVHEQHCLFSLLVFPEGAIIKKKHTIYWWIGEGLLKYSEDKTAEEEGEDVMDKLFQSNVIVPYGNGKCPIVNKFQINPVFRPGLLLRLREKYHSSYAVDVRTYYSPLRGTWLVLEQQKVIVGNGDSLNTRRWIDTIFNVGASYLNFGSNWLDKNMYNLKVLQLGRWQDSPSHHIEVGSEEFLKKLLNQKDLTYISLRGISRISKLPPSIAQLESLQILDLKACHNLETLPNDISSMKSLTHLILSQCYLLESMPKGIQKLTQLQVLKGFLKGNPRKTPYTVSDLATLKNLRQLSIHLGSEVVIKDGEFESLGELPALEHLKISWGVSDTRYSDIKMIFPSSLKKLHLEGFRGQKIPEWLKPSKMPKGCQELKIVGGELRSMNYDEDKYLWGMEIVHLKYLKHLKVDIAKLTGLFPFLKYAEIKQISNHSYLEWSIV</sequence>
<feature type="domain" description="Disease resistance protein winged helix" evidence="3">
    <location>
        <begin position="153"/>
        <end position="201"/>
    </location>
</feature>
<dbReference type="Pfam" id="PF23559">
    <property type="entry name" value="WHD_DRP"/>
    <property type="match status" value="1"/>
</dbReference>
<dbReference type="Proteomes" id="UP001189624">
    <property type="component" value="Chromosome 1"/>
</dbReference>
<evidence type="ECO:0000256" key="2">
    <source>
        <dbReference type="SAM" id="MobiDB-lite"/>
    </source>
</evidence>
<reference evidence="5" key="1">
    <citation type="submission" date="2023-10" db="EMBL/GenBank/DDBJ databases">
        <authorList>
            <person name="Domelevo Entfellner J.-B."/>
        </authorList>
    </citation>
    <scope>NUCLEOTIDE SEQUENCE</scope>
</reference>
<evidence type="ECO:0008006" key="7">
    <source>
        <dbReference type="Google" id="ProtNLM"/>
    </source>
</evidence>
<accession>A0AA86S0M0</accession>
<feature type="domain" description="Disease resistance R13L4/SHOC-2-like LRR" evidence="4">
    <location>
        <begin position="298"/>
        <end position="506"/>
    </location>
</feature>
<keyword evidence="1" id="KW-0677">Repeat</keyword>
<dbReference type="AlphaFoldDB" id="A0AA86S0M0"/>
<dbReference type="InterPro" id="IPR055414">
    <property type="entry name" value="LRR_R13L4/SHOC2-like"/>
</dbReference>
<protein>
    <recommendedName>
        <fullName evidence="7">Disease resistance RPP13-like protein 4</fullName>
    </recommendedName>
</protein>
<feature type="region of interest" description="Disordered" evidence="2">
    <location>
        <begin position="96"/>
        <end position="125"/>
    </location>
</feature>
<dbReference type="SUPFAM" id="SSF52058">
    <property type="entry name" value="L domain-like"/>
    <property type="match status" value="1"/>
</dbReference>
<dbReference type="EMBL" id="OY731398">
    <property type="protein sequence ID" value="CAJ1818767.1"/>
    <property type="molecule type" value="Genomic_DNA"/>
</dbReference>
<evidence type="ECO:0000259" key="3">
    <source>
        <dbReference type="Pfam" id="PF23559"/>
    </source>
</evidence>
<organism evidence="5 6">
    <name type="scientific">Sphenostylis stenocarpa</name>
    <dbReference type="NCBI Taxonomy" id="92480"/>
    <lineage>
        <taxon>Eukaryota</taxon>
        <taxon>Viridiplantae</taxon>
        <taxon>Streptophyta</taxon>
        <taxon>Embryophyta</taxon>
        <taxon>Tracheophyta</taxon>
        <taxon>Spermatophyta</taxon>
        <taxon>Magnoliopsida</taxon>
        <taxon>eudicotyledons</taxon>
        <taxon>Gunneridae</taxon>
        <taxon>Pentapetalae</taxon>
        <taxon>rosids</taxon>
        <taxon>fabids</taxon>
        <taxon>Fabales</taxon>
        <taxon>Fabaceae</taxon>
        <taxon>Papilionoideae</taxon>
        <taxon>50 kb inversion clade</taxon>
        <taxon>NPAAA clade</taxon>
        <taxon>indigoferoid/millettioid clade</taxon>
        <taxon>Phaseoleae</taxon>
        <taxon>Sphenostylis</taxon>
    </lineage>
</organism>
<evidence type="ECO:0000259" key="4">
    <source>
        <dbReference type="Pfam" id="PF23598"/>
    </source>
</evidence>
<dbReference type="PANTHER" id="PTHR47186">
    <property type="entry name" value="LEUCINE-RICH REPEAT-CONTAINING PROTEIN 57"/>
    <property type="match status" value="1"/>
</dbReference>
<evidence type="ECO:0000313" key="5">
    <source>
        <dbReference type="EMBL" id="CAJ1818767.1"/>
    </source>
</evidence>
<keyword evidence="6" id="KW-1185">Reference proteome</keyword>
<proteinExistence type="predicted"/>
<dbReference type="InterPro" id="IPR032675">
    <property type="entry name" value="LRR_dom_sf"/>
</dbReference>
<gene>
    <name evidence="5" type="ORF">AYBTSS11_LOCUS1090</name>
</gene>